<reference evidence="1" key="1">
    <citation type="journal article" date="2020" name="Science">
        <title>Unexpected conservation and global transmission of agrobacterial virulence plasmids.</title>
        <authorList>
            <person name="Weisberg A.J."/>
            <person name="Davis E.W. 2nd"/>
            <person name="Tabima J."/>
            <person name="Belcher M.S."/>
            <person name="Miller M."/>
            <person name="Kuo C.H."/>
            <person name="Loper J.E."/>
            <person name="Grunwald N.J."/>
            <person name="Putnam M.L."/>
            <person name="Chang J.H."/>
        </authorList>
    </citation>
    <scope>NUCLEOTIDE SEQUENCE</scope>
    <source>
        <strain evidence="1">17-1853-1a</strain>
    </source>
</reference>
<proteinExistence type="predicted"/>
<protein>
    <recommendedName>
        <fullName evidence="3">Calcium-binding protein</fullName>
    </recommendedName>
</protein>
<dbReference type="EMBL" id="JAAMAY010000030">
    <property type="protein sequence ID" value="NTC30623.1"/>
    <property type="molecule type" value="Genomic_DNA"/>
</dbReference>
<evidence type="ECO:0000313" key="1">
    <source>
        <dbReference type="EMBL" id="NTC30623.1"/>
    </source>
</evidence>
<dbReference type="RefSeq" id="WP_065658587.1">
    <property type="nucleotide sequence ID" value="NZ_CP123838.1"/>
</dbReference>
<dbReference type="PANTHER" id="PTHR39431:SF1">
    <property type="entry name" value="FRPA_C-RELATED PROTEIN"/>
    <property type="match status" value="1"/>
</dbReference>
<evidence type="ECO:0000313" key="2">
    <source>
        <dbReference type="Proteomes" id="UP000702952"/>
    </source>
</evidence>
<dbReference type="AlphaFoldDB" id="A0AA44F841"/>
<comment type="caution">
    <text evidence="1">The sequence shown here is derived from an EMBL/GenBank/DDBJ whole genome shotgun (WGS) entry which is preliminary data.</text>
</comment>
<organism evidence="1 2">
    <name type="scientific">Agrobacterium tumefaciens</name>
    <dbReference type="NCBI Taxonomy" id="358"/>
    <lineage>
        <taxon>Bacteria</taxon>
        <taxon>Pseudomonadati</taxon>
        <taxon>Pseudomonadota</taxon>
        <taxon>Alphaproteobacteria</taxon>
        <taxon>Hyphomicrobiales</taxon>
        <taxon>Rhizobiaceae</taxon>
        <taxon>Rhizobium/Agrobacterium group</taxon>
        <taxon>Agrobacterium</taxon>
        <taxon>Agrobacterium tumefaciens complex</taxon>
    </lineage>
</organism>
<evidence type="ECO:0008006" key="3">
    <source>
        <dbReference type="Google" id="ProtNLM"/>
    </source>
</evidence>
<accession>A0AA44F841</accession>
<name>A0AA44F841_AGRTU</name>
<sequence>MGYTLNEVDIDDLQWILEEGGSIELYYVVLSSMGDGYGNLAAGVVGNNSFSGKIANAFAWSVTNSVNPALAQGNWEATWKKVSEELARADFQMRLDKYNRGLDDHSLSYREIQQYHNRVFEANGLPAEAWTAEIVLNSHPNPEQWWNNQLSQSGIINLTTYMDLFNQMVTLSGAEADAHRHEWYNADGTINDATANSSAWMIDNMPITFWSQHLYSPTGIGAAATGFLESLASGVVDAFSGVRVIQMYLSDLVDGANDILGYYLYETSAFYGLLVEGYMDETVRNNSTVTGVWGMADADLRSPNNGDMGAWIQLTRDYRDFSAKYQQFMSKIQIRYDGEDVYVDYRGDFPGEGDTVWLSTKYLDVPKITQDMIDAAVEYFWNFFDPVVLDLDGDGIETIALSDSSSSFLDPAGSVHGWLSADDAFLFIDRNNDGVATNGAELFGSSSERGFDALKRLDANNDSVLDQSDPMFASLRVWRDLDGNGVSSLDEVYMLDQLNIKSFSLAYVNEPYIDNGNLVADLSSYEMTDGSRKVMADVWFAAT</sequence>
<dbReference type="PANTHER" id="PTHR39431">
    <property type="entry name" value="FRPA/C-RELATED PROTEIN"/>
    <property type="match status" value="1"/>
</dbReference>
<gene>
    <name evidence="1" type="ORF">G6M46_21050</name>
</gene>
<dbReference type="Proteomes" id="UP000702952">
    <property type="component" value="Unassembled WGS sequence"/>
</dbReference>